<keyword evidence="4 8" id="KW-0547">Nucleotide-binding</keyword>
<feature type="binding site" evidence="8">
    <location>
        <position position="21"/>
    </location>
    <ligand>
        <name>GTP</name>
        <dbReference type="ChEBI" id="CHEBI:37565"/>
    </ligand>
</feature>
<dbReference type="EC" id="2.7.7.77" evidence="8"/>
<evidence type="ECO:0000259" key="9">
    <source>
        <dbReference type="Pfam" id="PF12804"/>
    </source>
</evidence>
<feature type="binding site" evidence="8">
    <location>
        <position position="97"/>
    </location>
    <ligand>
        <name>GTP</name>
        <dbReference type="ChEBI" id="CHEBI:37565"/>
    </ligand>
</feature>
<gene>
    <name evidence="8 10" type="primary">mobA</name>
    <name evidence="10" type="ORF">ACFQ1T_00910</name>
</gene>
<dbReference type="NCBIfam" id="TIGR02665">
    <property type="entry name" value="molyb_mobA"/>
    <property type="match status" value="1"/>
</dbReference>
<feature type="domain" description="MobA-like NTP transferase" evidence="9">
    <location>
        <begin position="5"/>
        <end position="165"/>
    </location>
</feature>
<dbReference type="InterPro" id="IPR013482">
    <property type="entry name" value="Molybde_CF_guanTrfase"/>
</dbReference>
<evidence type="ECO:0000256" key="3">
    <source>
        <dbReference type="ARBA" id="ARBA00022723"/>
    </source>
</evidence>
<dbReference type="PANTHER" id="PTHR19136">
    <property type="entry name" value="MOLYBDENUM COFACTOR GUANYLYLTRANSFERASE"/>
    <property type="match status" value="1"/>
</dbReference>
<comment type="subunit">
    <text evidence="8">Monomer.</text>
</comment>
<evidence type="ECO:0000256" key="5">
    <source>
        <dbReference type="ARBA" id="ARBA00022842"/>
    </source>
</evidence>
<comment type="caution">
    <text evidence="10">The sequence shown here is derived from an EMBL/GenBank/DDBJ whole genome shotgun (WGS) entry which is preliminary data.</text>
</comment>
<dbReference type="Proteomes" id="UP001597106">
    <property type="component" value="Unassembled WGS sequence"/>
</dbReference>
<proteinExistence type="inferred from homology"/>
<keyword evidence="10" id="KW-0548">Nucleotidyltransferase</keyword>
<keyword evidence="6 8" id="KW-0342">GTP-binding</keyword>
<comment type="function">
    <text evidence="8">Transfers a GMP moiety from GTP to Mo-molybdopterin (Mo-MPT) cofactor (Moco or molybdenum cofactor) to form Mo-molybdopterin guanine dinucleotide (Mo-MGD) cofactor.</text>
</comment>
<dbReference type="Pfam" id="PF12804">
    <property type="entry name" value="NTP_transf_3"/>
    <property type="match status" value="1"/>
</dbReference>
<feature type="binding site" evidence="8">
    <location>
        <position position="49"/>
    </location>
    <ligand>
        <name>GTP</name>
        <dbReference type="ChEBI" id="CHEBI:37565"/>
    </ligand>
</feature>
<comment type="catalytic activity">
    <reaction evidence="8">
        <text>Mo-molybdopterin + GTP + H(+) = Mo-molybdopterin guanine dinucleotide + diphosphate</text>
        <dbReference type="Rhea" id="RHEA:34243"/>
        <dbReference type="ChEBI" id="CHEBI:15378"/>
        <dbReference type="ChEBI" id="CHEBI:33019"/>
        <dbReference type="ChEBI" id="CHEBI:37565"/>
        <dbReference type="ChEBI" id="CHEBI:71302"/>
        <dbReference type="ChEBI" id="CHEBI:71310"/>
        <dbReference type="EC" id="2.7.7.77"/>
    </reaction>
</comment>
<dbReference type="InterPro" id="IPR025877">
    <property type="entry name" value="MobA-like_NTP_Trfase"/>
</dbReference>
<dbReference type="EMBL" id="JBHTJW010000001">
    <property type="protein sequence ID" value="MFD0928327.1"/>
    <property type="molecule type" value="Genomic_DNA"/>
</dbReference>
<evidence type="ECO:0000256" key="6">
    <source>
        <dbReference type="ARBA" id="ARBA00023134"/>
    </source>
</evidence>
<keyword evidence="2 8" id="KW-0808">Transferase</keyword>
<evidence type="ECO:0000256" key="4">
    <source>
        <dbReference type="ARBA" id="ARBA00022741"/>
    </source>
</evidence>
<keyword evidence="3 8" id="KW-0479">Metal-binding</keyword>
<keyword evidence="1 8" id="KW-0963">Cytoplasm</keyword>
<evidence type="ECO:0000313" key="10">
    <source>
        <dbReference type="EMBL" id="MFD0928327.1"/>
    </source>
</evidence>
<feature type="binding site" evidence="8">
    <location>
        <begin position="8"/>
        <end position="10"/>
    </location>
    <ligand>
        <name>GTP</name>
        <dbReference type="ChEBI" id="CHEBI:37565"/>
    </ligand>
</feature>
<dbReference type="CDD" id="cd02503">
    <property type="entry name" value="MobA"/>
    <property type="match status" value="1"/>
</dbReference>
<dbReference type="InterPro" id="IPR029044">
    <property type="entry name" value="Nucleotide-diphossugar_trans"/>
</dbReference>
<dbReference type="PANTHER" id="PTHR19136:SF81">
    <property type="entry name" value="MOLYBDENUM COFACTOR GUANYLYLTRANSFERASE"/>
    <property type="match status" value="1"/>
</dbReference>
<reference evidence="11" key="1">
    <citation type="journal article" date="2019" name="Int. J. Syst. Evol. Microbiol.">
        <title>The Global Catalogue of Microorganisms (GCM) 10K type strain sequencing project: providing services to taxonomists for standard genome sequencing and annotation.</title>
        <authorList>
            <consortium name="The Broad Institute Genomics Platform"/>
            <consortium name="The Broad Institute Genome Sequencing Center for Infectious Disease"/>
            <person name="Wu L."/>
            <person name="Ma J."/>
        </authorList>
    </citation>
    <scope>NUCLEOTIDE SEQUENCE [LARGE SCALE GENOMIC DNA]</scope>
    <source>
        <strain evidence="11">CCUG 59685</strain>
    </source>
</reference>
<dbReference type="HAMAP" id="MF_00316">
    <property type="entry name" value="MobA"/>
    <property type="match status" value="1"/>
</dbReference>
<keyword evidence="11" id="KW-1185">Reference proteome</keyword>
<protein>
    <recommendedName>
        <fullName evidence="8">Molybdenum cofactor guanylyltransferase</fullName>
        <shortName evidence="8">MoCo guanylyltransferase</shortName>
        <ecNumber evidence="8">2.7.7.77</ecNumber>
    </recommendedName>
    <alternativeName>
        <fullName evidence="8">GTP:molybdopterin guanylyltransferase</fullName>
    </alternativeName>
    <alternativeName>
        <fullName evidence="8">Mo-MPT guanylyltransferase</fullName>
    </alternativeName>
    <alternativeName>
        <fullName evidence="8">Molybdopterin guanylyltransferase</fullName>
    </alternativeName>
    <alternativeName>
        <fullName evidence="8">Molybdopterin-guanine dinucleotide synthase</fullName>
        <shortName evidence="8">MGD synthase</shortName>
    </alternativeName>
</protein>
<name>A0ABW3GDZ8_9PROT</name>
<comment type="cofactor">
    <cofactor evidence="8">
        <name>Mg(2+)</name>
        <dbReference type="ChEBI" id="CHEBI:18420"/>
    </cofactor>
</comment>
<keyword evidence="5 8" id="KW-0460">Magnesium</keyword>
<dbReference type="Gene3D" id="3.90.550.10">
    <property type="entry name" value="Spore Coat Polysaccharide Biosynthesis Protein SpsA, Chain A"/>
    <property type="match status" value="1"/>
</dbReference>
<dbReference type="SUPFAM" id="SSF53448">
    <property type="entry name" value="Nucleotide-diphospho-sugar transferases"/>
    <property type="match status" value="1"/>
</dbReference>
<dbReference type="RefSeq" id="WP_379073421.1">
    <property type="nucleotide sequence ID" value="NZ_JBHTJW010000001.1"/>
</dbReference>
<evidence type="ECO:0000256" key="7">
    <source>
        <dbReference type="ARBA" id="ARBA00023150"/>
    </source>
</evidence>
<comment type="subcellular location">
    <subcellularLocation>
        <location evidence="8">Cytoplasm</location>
    </subcellularLocation>
</comment>
<accession>A0ABW3GDZ8</accession>
<comment type="similarity">
    <text evidence="8">Belongs to the MobA family.</text>
</comment>
<feature type="binding site" evidence="8">
    <location>
        <position position="97"/>
    </location>
    <ligand>
        <name>Mg(2+)</name>
        <dbReference type="ChEBI" id="CHEBI:18420"/>
    </ligand>
</feature>
<keyword evidence="7 8" id="KW-0501">Molybdenum cofactor biosynthesis</keyword>
<evidence type="ECO:0000313" key="11">
    <source>
        <dbReference type="Proteomes" id="UP001597106"/>
    </source>
</evidence>
<evidence type="ECO:0000256" key="2">
    <source>
        <dbReference type="ARBA" id="ARBA00022679"/>
    </source>
</evidence>
<sequence length="192" mass="21342">MQITAVILAGGRGLRMGGVDKGLVDYQGKPLVAHVLERIQPQVNHVIINANRHLDEYQRFGIPVVADANEQFDGPLAGMQAGMHHASTEWIVSVPCDSPLLPLDLVSRLKTALEQTQHLHKQDHGLAIARSQSGTHPVFCLMPRALREDLDHFLEQGQRKVSAWQAQHPHVFVSFEDEQAFTNINERPSSSL</sequence>
<feature type="binding site" evidence="8">
    <location>
        <position position="67"/>
    </location>
    <ligand>
        <name>GTP</name>
        <dbReference type="ChEBI" id="CHEBI:37565"/>
    </ligand>
</feature>
<evidence type="ECO:0000256" key="1">
    <source>
        <dbReference type="ARBA" id="ARBA00022490"/>
    </source>
</evidence>
<comment type="domain">
    <text evidence="8">The N-terminal domain determines nucleotide recognition and specific binding, while the C-terminal domain determines the specific binding to the target protein.</text>
</comment>
<evidence type="ECO:0000256" key="8">
    <source>
        <dbReference type="HAMAP-Rule" id="MF_00316"/>
    </source>
</evidence>
<organism evidence="10 11">
    <name type="scientific">Methylophilus glucosoxydans</name>
    <dbReference type="NCBI Taxonomy" id="752553"/>
    <lineage>
        <taxon>Bacteria</taxon>
        <taxon>Pseudomonadati</taxon>
        <taxon>Pseudomonadota</taxon>
        <taxon>Betaproteobacteria</taxon>
        <taxon>Nitrosomonadales</taxon>
        <taxon>Methylophilaceae</taxon>
        <taxon>Methylophilus</taxon>
    </lineage>
</organism>
<dbReference type="GO" id="GO:0061603">
    <property type="term" value="F:molybdenum cofactor guanylyltransferase activity"/>
    <property type="evidence" value="ECO:0007669"/>
    <property type="project" value="UniProtKB-EC"/>
</dbReference>